<dbReference type="InterPro" id="IPR050351">
    <property type="entry name" value="BphY/WalK/GraS-like"/>
</dbReference>
<evidence type="ECO:0000256" key="5">
    <source>
        <dbReference type="ARBA" id="ARBA00022741"/>
    </source>
</evidence>
<comment type="caution">
    <text evidence="11">The sequence shown here is derived from an EMBL/GenBank/DDBJ whole genome shotgun (WGS) entry which is preliminary data.</text>
</comment>
<dbReference type="GO" id="GO:0000156">
    <property type="term" value="F:phosphorelay response regulator activity"/>
    <property type="evidence" value="ECO:0007669"/>
    <property type="project" value="TreeGrafter"/>
</dbReference>
<dbReference type="PROSITE" id="PS50109">
    <property type="entry name" value="HIS_KIN"/>
    <property type="match status" value="1"/>
</dbReference>
<evidence type="ECO:0000256" key="8">
    <source>
        <dbReference type="ARBA" id="ARBA00023012"/>
    </source>
</evidence>
<organism evidence="11 12">
    <name type="scientific">Pradoshia eiseniae</name>
    <dbReference type="NCBI Taxonomy" id="2064768"/>
    <lineage>
        <taxon>Bacteria</taxon>
        <taxon>Bacillati</taxon>
        <taxon>Bacillota</taxon>
        <taxon>Bacilli</taxon>
        <taxon>Bacillales</taxon>
        <taxon>Bacillaceae</taxon>
        <taxon>Pradoshia</taxon>
    </lineage>
</organism>
<keyword evidence="12" id="KW-1185">Reference proteome</keyword>
<comment type="subcellular location">
    <subcellularLocation>
        <location evidence="2">Membrane</location>
    </subcellularLocation>
</comment>
<evidence type="ECO:0000256" key="9">
    <source>
        <dbReference type="SAM" id="Phobius"/>
    </source>
</evidence>
<evidence type="ECO:0000256" key="1">
    <source>
        <dbReference type="ARBA" id="ARBA00000085"/>
    </source>
</evidence>
<dbReference type="GO" id="GO:0007234">
    <property type="term" value="P:osmosensory signaling via phosphorelay pathway"/>
    <property type="evidence" value="ECO:0007669"/>
    <property type="project" value="TreeGrafter"/>
</dbReference>
<dbReference type="Proteomes" id="UP000239663">
    <property type="component" value="Unassembled WGS sequence"/>
</dbReference>
<dbReference type="GO" id="GO:0005524">
    <property type="term" value="F:ATP binding"/>
    <property type="evidence" value="ECO:0007669"/>
    <property type="project" value="UniProtKB-KW"/>
</dbReference>
<keyword evidence="7" id="KW-0067">ATP-binding</keyword>
<feature type="transmembrane region" description="Helical" evidence="9">
    <location>
        <begin position="21"/>
        <end position="42"/>
    </location>
</feature>
<evidence type="ECO:0000256" key="3">
    <source>
        <dbReference type="ARBA" id="ARBA00012438"/>
    </source>
</evidence>
<keyword evidence="5" id="KW-0547">Nucleotide-binding</keyword>
<dbReference type="InterPro" id="IPR005467">
    <property type="entry name" value="His_kinase_dom"/>
</dbReference>
<dbReference type="Gene3D" id="1.10.287.130">
    <property type="match status" value="1"/>
</dbReference>
<keyword evidence="6" id="KW-0418">Kinase</keyword>
<dbReference type="SUPFAM" id="SSF55874">
    <property type="entry name" value="ATPase domain of HSP90 chaperone/DNA topoisomerase II/histidine kinase"/>
    <property type="match status" value="1"/>
</dbReference>
<evidence type="ECO:0000256" key="2">
    <source>
        <dbReference type="ARBA" id="ARBA00004370"/>
    </source>
</evidence>
<dbReference type="EMBL" id="PKOZ01000009">
    <property type="protein sequence ID" value="PQD94538.1"/>
    <property type="molecule type" value="Genomic_DNA"/>
</dbReference>
<comment type="catalytic activity">
    <reaction evidence="1">
        <text>ATP + protein L-histidine = ADP + protein N-phospho-L-histidine.</text>
        <dbReference type="EC" id="2.7.13.3"/>
    </reaction>
</comment>
<evidence type="ECO:0000256" key="6">
    <source>
        <dbReference type="ARBA" id="ARBA00022777"/>
    </source>
</evidence>
<dbReference type="PANTHER" id="PTHR42878">
    <property type="entry name" value="TWO-COMPONENT HISTIDINE KINASE"/>
    <property type="match status" value="1"/>
</dbReference>
<name>A0A2S7MXT0_9BACI</name>
<keyword evidence="8" id="KW-0902">Two-component regulatory system</keyword>
<dbReference type="SMART" id="SM00387">
    <property type="entry name" value="HATPase_c"/>
    <property type="match status" value="1"/>
</dbReference>
<dbReference type="InterPro" id="IPR036097">
    <property type="entry name" value="HisK_dim/P_sf"/>
</dbReference>
<dbReference type="InterPro" id="IPR036890">
    <property type="entry name" value="HATPase_C_sf"/>
</dbReference>
<keyword evidence="9" id="KW-0472">Membrane</keyword>
<gene>
    <name evidence="11" type="ORF">CYL18_14110</name>
</gene>
<proteinExistence type="predicted"/>
<keyword evidence="9" id="KW-0812">Transmembrane</keyword>
<dbReference type="AlphaFoldDB" id="A0A2S7MXT0"/>
<dbReference type="EC" id="2.7.13.3" evidence="3"/>
<dbReference type="InterPro" id="IPR003661">
    <property type="entry name" value="HisK_dim/P_dom"/>
</dbReference>
<sequence length="502" mass="58875">MKKFTDRQIKPPNWKLSQRSWITIPYLLLIVLIASTIFLYGYTRIAINLRKEAYDLYQTYLNVEHIINQDENLTSKKIEELFSLLPIEKEYLYVHNENTKDKRIHYQNENIQQFNQLSYHDELFNSILTKMLVHIDLGDVNNFYNDSYVDLRVFEHLDCAFVQIGTEVDSNSFKGEIVLFSNVSMEILNDFKHIFYQCLKLLMVFIAIILLNYYVNKKLYFKPLEDLKNHYLNSTKFNMKVYKSKKPAIKEIHETVDVVNRAILELQDGLKESKSFLDEMVHEIKNPAHNIKNELELIEDYVEDEEIKRGLESVKKETENISSLLSSIKIMYDIYYLGAAAPDIWVHPVDIIEPIFEEYRTKRPDRKFNYNYCIHSNVRIWIDNGSLELIIRNLLDNAIKYSKNGSSIFVGIREQLHDNIVVLDVVNTDSSIEYSKIGKIFDKYYRTNWAKEQTVGAGIGLWSIKNITEIYDAAVSVQSSTNTTGFVITFKHVKHVEESSVN</sequence>
<dbReference type="GO" id="GO:0030295">
    <property type="term" value="F:protein kinase activator activity"/>
    <property type="evidence" value="ECO:0007669"/>
    <property type="project" value="TreeGrafter"/>
</dbReference>
<dbReference type="GO" id="GO:0000155">
    <property type="term" value="F:phosphorelay sensor kinase activity"/>
    <property type="evidence" value="ECO:0007669"/>
    <property type="project" value="InterPro"/>
</dbReference>
<feature type="domain" description="Histidine kinase" evidence="10">
    <location>
        <begin position="279"/>
        <end position="494"/>
    </location>
</feature>
<dbReference type="OrthoDB" id="2359336at2"/>
<protein>
    <recommendedName>
        <fullName evidence="3">histidine kinase</fullName>
        <ecNumber evidence="3">2.7.13.3</ecNumber>
    </recommendedName>
</protein>
<dbReference type="InterPro" id="IPR003594">
    <property type="entry name" value="HATPase_dom"/>
</dbReference>
<evidence type="ECO:0000259" key="10">
    <source>
        <dbReference type="PROSITE" id="PS50109"/>
    </source>
</evidence>
<dbReference type="PANTHER" id="PTHR42878:SF7">
    <property type="entry name" value="SENSOR HISTIDINE KINASE GLRK"/>
    <property type="match status" value="1"/>
</dbReference>
<accession>A0A2S7MXT0</accession>
<dbReference type="CDD" id="cd00082">
    <property type="entry name" value="HisKA"/>
    <property type="match status" value="1"/>
</dbReference>
<evidence type="ECO:0000313" key="12">
    <source>
        <dbReference type="Proteomes" id="UP000239663"/>
    </source>
</evidence>
<keyword evidence="4" id="KW-0808">Transferase</keyword>
<dbReference type="Pfam" id="PF02518">
    <property type="entry name" value="HATPase_c"/>
    <property type="match status" value="1"/>
</dbReference>
<feature type="transmembrane region" description="Helical" evidence="9">
    <location>
        <begin position="194"/>
        <end position="215"/>
    </location>
</feature>
<dbReference type="SUPFAM" id="SSF47384">
    <property type="entry name" value="Homodimeric domain of signal transducing histidine kinase"/>
    <property type="match status" value="1"/>
</dbReference>
<evidence type="ECO:0000256" key="7">
    <source>
        <dbReference type="ARBA" id="ARBA00022840"/>
    </source>
</evidence>
<evidence type="ECO:0000313" key="11">
    <source>
        <dbReference type="EMBL" id="PQD94538.1"/>
    </source>
</evidence>
<evidence type="ECO:0000256" key="4">
    <source>
        <dbReference type="ARBA" id="ARBA00022679"/>
    </source>
</evidence>
<dbReference type="RefSeq" id="WP_104850176.1">
    <property type="nucleotide sequence ID" value="NZ_PKOZ01000009.1"/>
</dbReference>
<reference evidence="11 12" key="1">
    <citation type="submission" date="2017-12" db="EMBL/GenBank/DDBJ databases">
        <title>Taxonomic description and draft genome of Pradoshia cofamensis Gen. nov., sp. nov., a thermotolerant bacillale isolated from anterior gut of earthworm Eisenia fetida.</title>
        <authorList>
            <person name="Saha T."/>
            <person name="Chakraborty R."/>
        </authorList>
    </citation>
    <scope>NUCLEOTIDE SEQUENCE [LARGE SCALE GENOMIC DNA]</scope>
    <source>
        <strain evidence="11 12">EAG3</strain>
    </source>
</reference>
<dbReference type="Gene3D" id="3.30.565.10">
    <property type="entry name" value="Histidine kinase-like ATPase, C-terminal domain"/>
    <property type="match status" value="1"/>
</dbReference>
<keyword evidence="9" id="KW-1133">Transmembrane helix</keyword>